<keyword evidence="4" id="KW-0813">Transport</keyword>
<evidence type="ECO:0000256" key="3">
    <source>
        <dbReference type="ARBA" id="ARBA00012949"/>
    </source>
</evidence>
<dbReference type="SUPFAM" id="SSF81464">
    <property type="entry name" value="Cytochrome c oxidase subunit II-like, transmembrane region"/>
    <property type="match status" value="1"/>
</dbReference>
<comment type="function">
    <text evidence="12">Subunits I and II form the functional core of the enzyme complex. Electrons originating in cytochrome c are transferred via heme a and Cu(A) to the binuclear center formed by heme a3 and Cu(B).</text>
</comment>
<evidence type="ECO:0000256" key="6">
    <source>
        <dbReference type="ARBA" id="ARBA00022723"/>
    </source>
</evidence>
<evidence type="ECO:0000256" key="11">
    <source>
        <dbReference type="ARBA" id="ARBA00023136"/>
    </source>
</evidence>
<reference evidence="17 18" key="1">
    <citation type="submission" date="2020-08" db="EMBL/GenBank/DDBJ databases">
        <title>Genomic Encyclopedia of Archaeal and Bacterial Type Strains, Phase II (KMG-II): from individual species to whole genera.</title>
        <authorList>
            <person name="Goeker M."/>
        </authorList>
    </citation>
    <scope>NUCLEOTIDE SEQUENCE [LARGE SCALE GENOMIC DNA]</scope>
    <source>
        <strain evidence="17 18">DSM 23288</strain>
    </source>
</reference>
<evidence type="ECO:0000256" key="1">
    <source>
        <dbReference type="ARBA" id="ARBA00004141"/>
    </source>
</evidence>
<dbReference type="GO" id="GO:0042773">
    <property type="term" value="P:ATP synthesis coupled electron transport"/>
    <property type="evidence" value="ECO:0007669"/>
    <property type="project" value="TreeGrafter"/>
</dbReference>
<evidence type="ECO:0000256" key="13">
    <source>
        <dbReference type="ARBA" id="ARBA00031399"/>
    </source>
</evidence>
<keyword evidence="11 15" id="KW-0472">Membrane</keyword>
<dbReference type="InterPro" id="IPR008972">
    <property type="entry name" value="Cupredoxin"/>
</dbReference>
<dbReference type="Gene3D" id="1.10.287.90">
    <property type="match status" value="1"/>
</dbReference>
<evidence type="ECO:0000259" key="16">
    <source>
        <dbReference type="PROSITE" id="PS50857"/>
    </source>
</evidence>
<keyword evidence="9 15" id="KW-1133">Transmembrane helix</keyword>
<keyword evidence="8" id="KW-0249">Electron transport</keyword>
<dbReference type="PROSITE" id="PS00078">
    <property type="entry name" value="COX2"/>
    <property type="match status" value="1"/>
</dbReference>
<dbReference type="GO" id="GO:0005507">
    <property type="term" value="F:copper ion binding"/>
    <property type="evidence" value="ECO:0007669"/>
    <property type="project" value="InterPro"/>
</dbReference>
<keyword evidence="5 15" id="KW-0812">Transmembrane</keyword>
<dbReference type="InterPro" id="IPR045187">
    <property type="entry name" value="CcO_II"/>
</dbReference>
<dbReference type="EMBL" id="JACHNU010000002">
    <property type="protein sequence ID" value="MBB4662397.1"/>
    <property type="molecule type" value="Genomic_DNA"/>
</dbReference>
<dbReference type="PANTHER" id="PTHR22888:SF9">
    <property type="entry name" value="CYTOCHROME C OXIDASE SUBUNIT 2"/>
    <property type="match status" value="1"/>
</dbReference>
<feature type="transmembrane region" description="Helical" evidence="15">
    <location>
        <begin position="63"/>
        <end position="81"/>
    </location>
</feature>
<dbReference type="RefSeq" id="WP_183341561.1">
    <property type="nucleotide sequence ID" value="NZ_JACHNU010000002.1"/>
</dbReference>
<evidence type="ECO:0000313" key="18">
    <source>
        <dbReference type="Proteomes" id="UP000585272"/>
    </source>
</evidence>
<keyword evidence="6" id="KW-0479">Metal-binding</keyword>
<keyword evidence="18" id="KW-1185">Reference proteome</keyword>
<comment type="caution">
    <text evidence="17">The sequence shown here is derived from an EMBL/GenBank/DDBJ whole genome shotgun (WGS) entry which is preliminary data.</text>
</comment>
<dbReference type="SUPFAM" id="SSF49503">
    <property type="entry name" value="Cupredoxins"/>
    <property type="match status" value="1"/>
</dbReference>
<dbReference type="InterPro" id="IPR002429">
    <property type="entry name" value="CcO_II-like_C"/>
</dbReference>
<evidence type="ECO:0000256" key="10">
    <source>
        <dbReference type="ARBA" id="ARBA00023008"/>
    </source>
</evidence>
<dbReference type="Gene3D" id="2.60.40.420">
    <property type="entry name" value="Cupredoxins - blue copper proteins"/>
    <property type="match status" value="1"/>
</dbReference>
<keyword evidence="10" id="KW-0186">Copper</keyword>
<evidence type="ECO:0000256" key="5">
    <source>
        <dbReference type="ARBA" id="ARBA00022692"/>
    </source>
</evidence>
<protein>
    <recommendedName>
        <fullName evidence="3">cytochrome-c oxidase</fullName>
        <ecNumber evidence="3">7.1.1.9</ecNumber>
    </recommendedName>
    <alternativeName>
        <fullName evidence="13">Cytochrome aa3 subunit 2</fullName>
    </alternativeName>
</protein>
<name>A0A840IBU4_9ACTN</name>
<keyword evidence="7" id="KW-1278">Translocase</keyword>
<sequence>MSDGVGDIRREFTDLFDVYWAIGVAIWLLIAVLVVVFVVRYRARGDDDAAPAPGRSGNTPLELTYAGIVACIVAVLVWLTFSTMDDPGYRVTAQGLDRGEPPADAELVDVTGARWNWRFDYPRHGISEIGTDLRVPTLTLPEDRPVTLRMTSLDVIHAIWIPERRFKQDVFPGRTTTMTVVFPDQGFWRSGGQCNQFCGLRHAEMDFDIRVLSQADYDAWTRERGR</sequence>
<evidence type="ECO:0000256" key="2">
    <source>
        <dbReference type="ARBA" id="ARBA00007866"/>
    </source>
</evidence>
<dbReference type="PANTHER" id="PTHR22888">
    <property type="entry name" value="CYTOCHROME C OXIDASE, SUBUNIT II"/>
    <property type="match status" value="1"/>
</dbReference>
<evidence type="ECO:0000256" key="7">
    <source>
        <dbReference type="ARBA" id="ARBA00022967"/>
    </source>
</evidence>
<dbReference type="GO" id="GO:0016020">
    <property type="term" value="C:membrane"/>
    <property type="evidence" value="ECO:0007669"/>
    <property type="project" value="UniProtKB-SubCell"/>
</dbReference>
<dbReference type="InterPro" id="IPR001505">
    <property type="entry name" value="Copper_CuA"/>
</dbReference>
<comment type="subcellular location">
    <subcellularLocation>
        <location evidence="1">Membrane</location>
        <topology evidence="1">Multi-pass membrane protein</topology>
    </subcellularLocation>
</comment>
<evidence type="ECO:0000256" key="4">
    <source>
        <dbReference type="ARBA" id="ARBA00022448"/>
    </source>
</evidence>
<evidence type="ECO:0000313" key="17">
    <source>
        <dbReference type="EMBL" id="MBB4662397.1"/>
    </source>
</evidence>
<dbReference type="AlphaFoldDB" id="A0A840IBU4"/>
<comment type="similarity">
    <text evidence="2">Belongs to the cytochrome c oxidase subunit 2 family.</text>
</comment>
<gene>
    <name evidence="17" type="ORF">BDZ31_001983</name>
</gene>
<comment type="catalytic activity">
    <reaction evidence="14">
        <text>4 Fe(II)-[cytochrome c] + O2 + 8 H(+)(in) = 4 Fe(III)-[cytochrome c] + 2 H2O + 4 H(+)(out)</text>
        <dbReference type="Rhea" id="RHEA:11436"/>
        <dbReference type="Rhea" id="RHEA-COMP:10350"/>
        <dbReference type="Rhea" id="RHEA-COMP:14399"/>
        <dbReference type="ChEBI" id="CHEBI:15377"/>
        <dbReference type="ChEBI" id="CHEBI:15378"/>
        <dbReference type="ChEBI" id="CHEBI:15379"/>
        <dbReference type="ChEBI" id="CHEBI:29033"/>
        <dbReference type="ChEBI" id="CHEBI:29034"/>
        <dbReference type="EC" id="7.1.1.9"/>
    </reaction>
</comment>
<proteinExistence type="inferred from homology"/>
<evidence type="ECO:0000256" key="12">
    <source>
        <dbReference type="ARBA" id="ARBA00024688"/>
    </source>
</evidence>
<organism evidence="17 18">
    <name type="scientific">Conexibacter arvalis</name>
    <dbReference type="NCBI Taxonomy" id="912552"/>
    <lineage>
        <taxon>Bacteria</taxon>
        <taxon>Bacillati</taxon>
        <taxon>Actinomycetota</taxon>
        <taxon>Thermoleophilia</taxon>
        <taxon>Solirubrobacterales</taxon>
        <taxon>Conexibacteraceae</taxon>
        <taxon>Conexibacter</taxon>
    </lineage>
</organism>
<evidence type="ECO:0000256" key="15">
    <source>
        <dbReference type="SAM" id="Phobius"/>
    </source>
</evidence>
<dbReference type="Proteomes" id="UP000585272">
    <property type="component" value="Unassembled WGS sequence"/>
</dbReference>
<dbReference type="EC" id="7.1.1.9" evidence="3"/>
<dbReference type="GO" id="GO:0004129">
    <property type="term" value="F:cytochrome-c oxidase activity"/>
    <property type="evidence" value="ECO:0007669"/>
    <property type="project" value="UniProtKB-EC"/>
</dbReference>
<evidence type="ECO:0000256" key="14">
    <source>
        <dbReference type="ARBA" id="ARBA00047816"/>
    </source>
</evidence>
<dbReference type="InterPro" id="IPR036257">
    <property type="entry name" value="Cyt_c_oxidase_su2_TM_sf"/>
</dbReference>
<dbReference type="PROSITE" id="PS50857">
    <property type="entry name" value="COX2_CUA"/>
    <property type="match status" value="1"/>
</dbReference>
<evidence type="ECO:0000256" key="9">
    <source>
        <dbReference type="ARBA" id="ARBA00022989"/>
    </source>
</evidence>
<dbReference type="Pfam" id="PF00116">
    <property type="entry name" value="COX2"/>
    <property type="match status" value="1"/>
</dbReference>
<accession>A0A840IBU4</accession>
<feature type="domain" description="Cytochrome oxidase subunit II copper A binding" evidence="16">
    <location>
        <begin position="103"/>
        <end position="223"/>
    </location>
</feature>
<feature type="transmembrane region" description="Helical" evidence="15">
    <location>
        <begin position="18"/>
        <end position="43"/>
    </location>
</feature>
<evidence type="ECO:0000256" key="8">
    <source>
        <dbReference type="ARBA" id="ARBA00022982"/>
    </source>
</evidence>